<comment type="similarity">
    <text evidence="2">Belongs to the TacA antitoxin family.</text>
</comment>
<evidence type="ECO:0000256" key="2">
    <source>
        <dbReference type="ARBA" id="ARBA00049988"/>
    </source>
</evidence>
<reference evidence="4 5" key="1">
    <citation type="submission" date="2020-04" db="EMBL/GenBank/DDBJ databases">
        <title>Genome-Wide Identification of 5-Methylcytosine Sites in Bacterial Genomes By High-Throughput Sequencing of MspJI Restriction Fragments.</title>
        <authorList>
            <person name="Wu V."/>
        </authorList>
    </citation>
    <scope>NUCLEOTIDE SEQUENCE [LARGE SCALE GENOMIC DNA]</scope>
    <source>
        <strain evidence="4 5">CCAP 1403/13f</strain>
    </source>
</reference>
<accession>A0A6H2BWJ5</accession>
<organism evidence="4 5">
    <name type="scientific">Dolichospermum flos-aquae CCAP 1403/13F</name>
    <dbReference type="NCBI Taxonomy" id="315271"/>
    <lineage>
        <taxon>Bacteria</taxon>
        <taxon>Bacillati</taxon>
        <taxon>Cyanobacteriota</taxon>
        <taxon>Cyanophyceae</taxon>
        <taxon>Nostocales</taxon>
        <taxon>Aphanizomenonaceae</taxon>
        <taxon>Dolichospermum</taxon>
    </lineage>
</organism>
<evidence type="ECO:0000313" key="4">
    <source>
        <dbReference type="EMBL" id="QJB43154.1"/>
    </source>
</evidence>
<dbReference type="GO" id="GO:0006355">
    <property type="term" value="P:regulation of DNA-templated transcription"/>
    <property type="evidence" value="ECO:0007669"/>
    <property type="project" value="InterPro"/>
</dbReference>
<proteinExistence type="inferred from homology"/>
<feature type="compositionally biased region" description="Basic and acidic residues" evidence="3">
    <location>
        <begin position="9"/>
        <end position="22"/>
    </location>
</feature>
<gene>
    <name evidence="4" type="ORF">HGD76_01795</name>
</gene>
<dbReference type="EMBL" id="CP051206">
    <property type="protein sequence ID" value="QJB43154.1"/>
    <property type="molecule type" value="Genomic_DNA"/>
</dbReference>
<dbReference type="AlphaFoldDB" id="A0A6H2BWJ5"/>
<dbReference type="Proteomes" id="UP000502433">
    <property type="component" value="Chromosome"/>
</dbReference>
<reference evidence="4 5" key="2">
    <citation type="submission" date="2020-04" db="EMBL/GenBank/DDBJ databases">
        <authorList>
            <person name="Fomenkov A."/>
            <person name="Anton B.P."/>
            <person name="Roberts R.J."/>
        </authorList>
    </citation>
    <scope>NUCLEOTIDE SEQUENCE [LARGE SCALE GENOMIC DNA]</scope>
    <source>
        <strain evidence="4 5">CCAP 1403/13f</strain>
    </source>
</reference>
<evidence type="ECO:0000256" key="1">
    <source>
        <dbReference type="ARBA" id="ARBA00022649"/>
    </source>
</evidence>
<dbReference type="PANTHER" id="PTHR35401">
    <property type="entry name" value="COPG FAMILY HELIX-TURN-HELIX PROTEIN-RELATED-RELATED"/>
    <property type="match status" value="1"/>
</dbReference>
<feature type="region of interest" description="Disordered" evidence="3">
    <location>
        <begin position="1"/>
        <end position="22"/>
    </location>
</feature>
<name>A0A6H2BWJ5_DOLFA</name>
<evidence type="ECO:0000256" key="3">
    <source>
        <dbReference type="SAM" id="MobiDB-lite"/>
    </source>
</evidence>
<dbReference type="InterPro" id="IPR014795">
    <property type="entry name" value="TacA_1-like"/>
</dbReference>
<protein>
    <submittedName>
        <fullName evidence="4">DUF1778 domain-containing protein</fullName>
    </submittedName>
</protein>
<dbReference type="InterPro" id="IPR010985">
    <property type="entry name" value="Ribbon_hlx_hlx"/>
</dbReference>
<sequence length="109" mass="12307">MTHSVARNSPEKSLRSKSERLEARISPENKELFQRAADIQGRTLTDFVVSSLVSAANQIIQENEIMVLSRKDQEIFVEALLNPPEPSEKLRLAAQRYKKNMGVVSAVNR</sequence>
<evidence type="ECO:0000313" key="5">
    <source>
        <dbReference type="Proteomes" id="UP000502433"/>
    </source>
</evidence>
<dbReference type="KEGG" id="dfs:HGD76_01795"/>
<dbReference type="Pfam" id="PF08681">
    <property type="entry name" value="TacA1"/>
    <property type="match status" value="1"/>
</dbReference>
<dbReference type="Gene3D" id="1.20.5.780">
    <property type="entry name" value="Single helix bin"/>
    <property type="match status" value="1"/>
</dbReference>
<dbReference type="SUPFAM" id="SSF47598">
    <property type="entry name" value="Ribbon-helix-helix"/>
    <property type="match status" value="1"/>
</dbReference>
<keyword evidence="1" id="KW-1277">Toxin-antitoxin system</keyword>
<dbReference type="RefSeq" id="WP_168694786.1">
    <property type="nucleotide sequence ID" value="NZ_CP051206.1"/>
</dbReference>
<dbReference type="PANTHER" id="PTHR35401:SF2">
    <property type="entry name" value="ABC-TYPE TRANSPORT SYSTEM"/>
    <property type="match status" value="1"/>
</dbReference>